<accession>A0A385SF65</accession>
<protein>
    <submittedName>
        <fullName evidence="1">Uncharacterized protein</fullName>
    </submittedName>
</protein>
<gene>
    <name evidence="1" type="ORF">D4L85_02835</name>
</gene>
<name>A0A385SF65_9BACT</name>
<evidence type="ECO:0000313" key="2">
    <source>
        <dbReference type="Proteomes" id="UP000266183"/>
    </source>
</evidence>
<evidence type="ECO:0000313" key="1">
    <source>
        <dbReference type="EMBL" id="AYB29584.1"/>
    </source>
</evidence>
<dbReference type="EMBL" id="CP032382">
    <property type="protein sequence ID" value="AYB29584.1"/>
    <property type="molecule type" value="Genomic_DNA"/>
</dbReference>
<reference evidence="2" key="1">
    <citation type="submission" date="2018-09" db="EMBL/GenBank/DDBJ databases">
        <title>Chryseolinea sp. KIS68-18 isolated from soil.</title>
        <authorList>
            <person name="Weon H.-Y."/>
            <person name="Kwon S.-W."/>
            <person name="Lee S.A."/>
        </authorList>
    </citation>
    <scope>NUCLEOTIDE SEQUENCE [LARGE SCALE GENOMIC DNA]</scope>
    <source>
        <strain evidence="2">KIS68-18</strain>
    </source>
</reference>
<dbReference type="AlphaFoldDB" id="A0A385SF65"/>
<organism evidence="1 2">
    <name type="scientific">Chryseolinea soli</name>
    <dbReference type="NCBI Taxonomy" id="2321403"/>
    <lineage>
        <taxon>Bacteria</taxon>
        <taxon>Pseudomonadati</taxon>
        <taxon>Bacteroidota</taxon>
        <taxon>Cytophagia</taxon>
        <taxon>Cytophagales</taxon>
        <taxon>Fulvivirgaceae</taxon>
        <taxon>Chryseolinea</taxon>
    </lineage>
</organism>
<dbReference type="KEGG" id="chk:D4L85_02835"/>
<keyword evidence="2" id="KW-1185">Reference proteome</keyword>
<sequence length="61" mass="7396">MVRWVMQWFGMVIDIPLIPGSTSEKLLRSRAIFEKGFWVMFQRLFKSMQEYFILHSIIISR</sequence>
<proteinExistence type="predicted"/>
<dbReference type="Proteomes" id="UP000266183">
    <property type="component" value="Chromosome"/>
</dbReference>